<keyword evidence="2" id="KW-0548">Nucleotidyltransferase</keyword>
<dbReference type="InterPro" id="IPR029044">
    <property type="entry name" value="Nucleotide-diphossugar_trans"/>
</dbReference>
<reference evidence="4" key="1">
    <citation type="journal article" date="2008" name="ISME J.">
        <title>Genomic patterns of recombination, clonal divergence and environment in marine microbial populations.</title>
        <authorList>
            <person name="Konstantinidis K.T."/>
            <person name="Delong E.F."/>
        </authorList>
    </citation>
    <scope>NUCLEOTIDE SEQUENCE</scope>
</reference>
<dbReference type="InterPro" id="IPR025877">
    <property type="entry name" value="MobA-like_NTP_Trfase"/>
</dbReference>
<dbReference type="PANTHER" id="PTHR43584:SF8">
    <property type="entry name" value="N-ACETYLMURAMATE ALPHA-1-PHOSPHATE URIDYLYLTRANSFERASE"/>
    <property type="match status" value="1"/>
</dbReference>
<feature type="domain" description="MobA-like NTP transferase" evidence="3">
    <location>
        <begin position="3"/>
        <end position="112"/>
    </location>
</feature>
<dbReference type="EMBL" id="EU016612">
    <property type="protein sequence ID" value="ABZ07906.1"/>
    <property type="molecule type" value="Genomic_DNA"/>
</dbReference>
<dbReference type="Gene3D" id="3.90.550.10">
    <property type="entry name" value="Spore Coat Polysaccharide Biosynthesis Protein SpsA, Chain A"/>
    <property type="match status" value="1"/>
</dbReference>
<dbReference type="SUPFAM" id="SSF53448">
    <property type="entry name" value="Nucleotide-diphospho-sugar transferases"/>
    <property type="match status" value="1"/>
</dbReference>
<sequence length="260" mass="29391">MKAIIVAAGIGSRLGELAKDTPKSLIDVNGQSILERQISIFKKLGISDITVIIGPHTEKFTFKNISFIQDKNYLDHDILSSLMLARSIMYDDIIVSYGDVIFDEHVLQPLINFKGSIGLCIDLNWEKNYDGRKLELKQEATTVQIKNNMCTKIVDGRELAKSKIKDDSKPSEHKKQKLGEFVGLIKLSKHGSTIFIKRYEELISSHTDSFHEAPSISQAYFTDMLQELIDSGVEILPIPVQGKWCEIDTIEDLKRAEDMF</sequence>
<keyword evidence="1" id="KW-0808">Transferase</keyword>
<evidence type="ECO:0000256" key="2">
    <source>
        <dbReference type="ARBA" id="ARBA00022695"/>
    </source>
</evidence>
<dbReference type="InterPro" id="IPR050065">
    <property type="entry name" value="GlmU-like"/>
</dbReference>
<name>B3T5P7_9ZZZZ</name>
<organism evidence="4">
    <name type="scientific">uncultured marine microorganism HF4000_ANIW141K23</name>
    <dbReference type="NCBI Taxonomy" id="455538"/>
    <lineage>
        <taxon>unclassified sequences</taxon>
        <taxon>environmental samples</taxon>
    </lineage>
</organism>
<dbReference type="CDD" id="cd02523">
    <property type="entry name" value="PC_cytidylyltransferase"/>
    <property type="match status" value="1"/>
</dbReference>
<evidence type="ECO:0000256" key="1">
    <source>
        <dbReference type="ARBA" id="ARBA00022679"/>
    </source>
</evidence>
<evidence type="ECO:0000259" key="3">
    <source>
        <dbReference type="Pfam" id="PF12804"/>
    </source>
</evidence>
<proteinExistence type="predicted"/>
<gene>
    <name evidence="4" type="ORF">ALOHA_HF4000ANIW141K23ctg1g16</name>
</gene>
<dbReference type="Pfam" id="PF12804">
    <property type="entry name" value="NTP_transf_3"/>
    <property type="match status" value="1"/>
</dbReference>
<dbReference type="GO" id="GO:0016779">
    <property type="term" value="F:nucleotidyltransferase activity"/>
    <property type="evidence" value="ECO:0007669"/>
    <property type="project" value="UniProtKB-KW"/>
</dbReference>
<protein>
    <recommendedName>
        <fullName evidence="3">MobA-like NTP transferase domain-containing protein</fullName>
    </recommendedName>
</protein>
<evidence type="ECO:0000313" key="4">
    <source>
        <dbReference type="EMBL" id="ABZ07906.1"/>
    </source>
</evidence>
<dbReference type="PANTHER" id="PTHR43584">
    <property type="entry name" value="NUCLEOTIDYL TRANSFERASE"/>
    <property type="match status" value="1"/>
</dbReference>
<dbReference type="AlphaFoldDB" id="B3T5P7"/>
<accession>B3T5P7</accession>